<keyword evidence="4" id="KW-1185">Reference proteome</keyword>
<sequence>MEFVIAPLRSVFSCIYNIFRNIFKAIYVWCYGLWNLLWLIKELLFGKGTLADKAASVGVQHAGMMFLRAFLPTIVLRKKLITAYENTGTAVVTAAEDVWEVVNQDEVFLTAYAPKMAVLTNGSNFFLGMQNTPRYTNNVSDLRLAANRDDIPRVITPTVSREAGQIVAGAGGELDLPQQLTLPVMAQLAEEYFGTTGLSKETLIQWTHAIFRYIFFDFSEEPAVKDPAAQAAKEMRDYLDQLIADRKAGPEKDDVLGRCLKLQAAGMPAMGDENIRDNFLGMLTAMVPTIPNAAAKILDVFLDKPEALAGARAAALADDDELLLKYIIEAFRFNPMNPVIFRIAARDYVVAEGTLRQRTIPKGTFVFAANLSAMFDPWAVSSPQKFDITRPPEDYILWGLGLHRCFGEYISHAALPAFFKPLLQQENLRRAPGAAGHIETGQGPFPWHFHIEWD</sequence>
<dbReference type="EMBL" id="VFIY01000004">
    <property type="protein sequence ID" value="TPD62581.1"/>
    <property type="molecule type" value="Genomic_DNA"/>
</dbReference>
<comment type="caution">
    <text evidence="3">The sequence shown here is derived from an EMBL/GenBank/DDBJ whole genome shotgun (WGS) entry which is preliminary data.</text>
</comment>
<dbReference type="InterPro" id="IPR036396">
    <property type="entry name" value="Cyt_P450_sf"/>
</dbReference>
<name>A0A501PS80_9PROT</name>
<organism evidence="3 4">
    <name type="scientific">Emcibacter nanhaiensis</name>
    <dbReference type="NCBI Taxonomy" id="1505037"/>
    <lineage>
        <taxon>Bacteria</taxon>
        <taxon>Pseudomonadati</taxon>
        <taxon>Pseudomonadota</taxon>
        <taxon>Alphaproteobacteria</taxon>
        <taxon>Emcibacterales</taxon>
        <taxon>Emcibacteraceae</taxon>
        <taxon>Emcibacter</taxon>
    </lineage>
</organism>
<evidence type="ECO:0000256" key="2">
    <source>
        <dbReference type="RuleBase" id="RU000461"/>
    </source>
</evidence>
<accession>A0A501PS80</accession>
<dbReference type="PANTHER" id="PTHR46696:SF1">
    <property type="entry name" value="CYTOCHROME P450 YJIB-RELATED"/>
    <property type="match status" value="1"/>
</dbReference>
<dbReference type="SUPFAM" id="SSF48264">
    <property type="entry name" value="Cytochrome P450"/>
    <property type="match status" value="1"/>
</dbReference>
<dbReference type="GO" id="GO:0004497">
    <property type="term" value="F:monooxygenase activity"/>
    <property type="evidence" value="ECO:0007669"/>
    <property type="project" value="UniProtKB-KW"/>
</dbReference>
<dbReference type="Proteomes" id="UP000319148">
    <property type="component" value="Unassembled WGS sequence"/>
</dbReference>
<dbReference type="GO" id="GO:0005506">
    <property type="term" value="F:iron ion binding"/>
    <property type="evidence" value="ECO:0007669"/>
    <property type="project" value="InterPro"/>
</dbReference>
<dbReference type="OrthoDB" id="236246at2"/>
<proteinExistence type="inferred from homology"/>
<dbReference type="AlphaFoldDB" id="A0A501PS80"/>
<gene>
    <name evidence="3" type="ORF">FIV46_00420</name>
</gene>
<keyword evidence="2" id="KW-0408">Iron</keyword>
<dbReference type="InterPro" id="IPR001128">
    <property type="entry name" value="Cyt_P450"/>
</dbReference>
<keyword evidence="2" id="KW-0560">Oxidoreductase</keyword>
<keyword evidence="2" id="KW-0479">Metal-binding</keyword>
<dbReference type="PANTHER" id="PTHR46696">
    <property type="entry name" value="P450, PUTATIVE (EUROFUNG)-RELATED"/>
    <property type="match status" value="1"/>
</dbReference>
<dbReference type="GO" id="GO:0020037">
    <property type="term" value="F:heme binding"/>
    <property type="evidence" value="ECO:0007669"/>
    <property type="project" value="InterPro"/>
</dbReference>
<dbReference type="InterPro" id="IPR017972">
    <property type="entry name" value="Cyt_P450_CS"/>
</dbReference>
<protein>
    <submittedName>
        <fullName evidence="3">Cytochrome P450</fullName>
    </submittedName>
</protein>
<evidence type="ECO:0000313" key="4">
    <source>
        <dbReference type="Proteomes" id="UP000319148"/>
    </source>
</evidence>
<dbReference type="RefSeq" id="WP_139937831.1">
    <property type="nucleotide sequence ID" value="NZ_JBHSYP010000022.1"/>
</dbReference>
<evidence type="ECO:0000256" key="1">
    <source>
        <dbReference type="ARBA" id="ARBA00010617"/>
    </source>
</evidence>
<reference evidence="4" key="1">
    <citation type="submission" date="2019-06" db="EMBL/GenBank/DDBJ databases">
        <title>The complete genome of Emcibacter congregatus ZYLT.</title>
        <authorList>
            <person name="Zhao Z."/>
        </authorList>
    </citation>
    <scope>NUCLEOTIDE SEQUENCE [LARGE SCALE GENOMIC DNA]</scope>
    <source>
        <strain evidence="4">MCCC 1A06723</strain>
    </source>
</reference>
<evidence type="ECO:0000313" key="3">
    <source>
        <dbReference type="EMBL" id="TPD62581.1"/>
    </source>
</evidence>
<dbReference type="GO" id="GO:0016705">
    <property type="term" value="F:oxidoreductase activity, acting on paired donors, with incorporation or reduction of molecular oxygen"/>
    <property type="evidence" value="ECO:0007669"/>
    <property type="project" value="InterPro"/>
</dbReference>
<dbReference type="PROSITE" id="PS00086">
    <property type="entry name" value="CYTOCHROME_P450"/>
    <property type="match status" value="1"/>
</dbReference>
<dbReference type="InterPro" id="IPR002397">
    <property type="entry name" value="Cyt_P450_B"/>
</dbReference>
<keyword evidence="2" id="KW-0349">Heme</keyword>
<dbReference type="Gene3D" id="1.10.630.10">
    <property type="entry name" value="Cytochrome P450"/>
    <property type="match status" value="1"/>
</dbReference>
<dbReference type="Pfam" id="PF00067">
    <property type="entry name" value="p450"/>
    <property type="match status" value="1"/>
</dbReference>
<keyword evidence="2" id="KW-0503">Monooxygenase</keyword>
<dbReference type="PRINTS" id="PR00359">
    <property type="entry name" value="BP450"/>
</dbReference>
<comment type="similarity">
    <text evidence="1 2">Belongs to the cytochrome P450 family.</text>
</comment>